<sequence>MELLDKVFQYANVITAIGVVLLWLTILILIIIAYVKSKIENKHIYKAIIKTIQISENINEIQIAITNEFELYRRHRFGFSSNNIIELCQEVERKIKLQNSYAEQNDNIKKIESVIAVFKDQYRFDEEKMNEVIKNVNEKIGVEEARKIREYLVRMGAYYDGRIFEKDRQLKDVQERVTRKKWFNIIIGIIGFVGSIASIYSIFIK</sequence>
<dbReference type="AlphaFoldDB" id="A0A414DGN0"/>
<dbReference type="EMBL" id="QSIS01000004">
    <property type="protein sequence ID" value="RHD09884.1"/>
    <property type="molecule type" value="Genomic_DNA"/>
</dbReference>
<keyword evidence="1" id="KW-1133">Transmembrane helix</keyword>
<dbReference type="RefSeq" id="WP_118148420.1">
    <property type="nucleotide sequence ID" value="NZ_QSIS01000004.1"/>
</dbReference>
<comment type="caution">
    <text evidence="2">The sequence shown here is derived from an EMBL/GenBank/DDBJ whole genome shotgun (WGS) entry which is preliminary data.</text>
</comment>
<protein>
    <submittedName>
        <fullName evidence="2">Uncharacterized protein</fullName>
    </submittedName>
</protein>
<feature type="transmembrane region" description="Helical" evidence="1">
    <location>
        <begin position="12"/>
        <end position="35"/>
    </location>
</feature>
<dbReference type="Proteomes" id="UP000284794">
    <property type="component" value="Unassembled WGS sequence"/>
</dbReference>
<name>A0A414DGN0_9FIRM</name>
<organism evidence="2 3">
    <name type="scientific">Lachnospira eligens</name>
    <dbReference type="NCBI Taxonomy" id="39485"/>
    <lineage>
        <taxon>Bacteria</taxon>
        <taxon>Bacillati</taxon>
        <taxon>Bacillota</taxon>
        <taxon>Clostridia</taxon>
        <taxon>Lachnospirales</taxon>
        <taxon>Lachnospiraceae</taxon>
        <taxon>Lachnospira</taxon>
    </lineage>
</organism>
<keyword evidence="1" id="KW-0472">Membrane</keyword>
<reference evidence="2 3" key="1">
    <citation type="submission" date="2018-08" db="EMBL/GenBank/DDBJ databases">
        <title>A genome reference for cultivated species of the human gut microbiota.</title>
        <authorList>
            <person name="Zou Y."/>
            <person name="Xue W."/>
            <person name="Luo G."/>
        </authorList>
    </citation>
    <scope>NUCLEOTIDE SEQUENCE [LARGE SCALE GENOMIC DNA]</scope>
    <source>
        <strain evidence="2 3">AM32-2AC</strain>
    </source>
</reference>
<feature type="transmembrane region" description="Helical" evidence="1">
    <location>
        <begin position="182"/>
        <end position="203"/>
    </location>
</feature>
<keyword evidence="1" id="KW-0812">Transmembrane</keyword>
<gene>
    <name evidence="2" type="ORF">DW811_05075</name>
</gene>
<evidence type="ECO:0000313" key="3">
    <source>
        <dbReference type="Proteomes" id="UP000284794"/>
    </source>
</evidence>
<evidence type="ECO:0000256" key="1">
    <source>
        <dbReference type="SAM" id="Phobius"/>
    </source>
</evidence>
<evidence type="ECO:0000313" key="2">
    <source>
        <dbReference type="EMBL" id="RHD09884.1"/>
    </source>
</evidence>
<proteinExistence type="predicted"/>
<accession>A0A414DGN0</accession>